<accession>A0A1W5D4Q9</accession>
<feature type="transmembrane region" description="Helical" evidence="7">
    <location>
        <begin position="113"/>
        <end position="136"/>
    </location>
</feature>
<feature type="transmembrane region" description="Helical" evidence="7">
    <location>
        <begin position="152"/>
        <end position="172"/>
    </location>
</feature>
<feature type="transmembrane region" description="Helical" evidence="7">
    <location>
        <begin position="80"/>
        <end position="101"/>
    </location>
</feature>
<evidence type="ECO:0000256" key="6">
    <source>
        <dbReference type="PIRSR" id="PIRSR604254-1"/>
    </source>
</evidence>
<feature type="binding site" evidence="6">
    <location>
        <position position="280"/>
    </location>
    <ligand>
        <name>Zn(2+)</name>
        <dbReference type="ChEBI" id="CHEBI:29105"/>
    </ligand>
</feature>
<evidence type="ECO:0000256" key="2">
    <source>
        <dbReference type="ARBA" id="ARBA00007018"/>
    </source>
</evidence>
<dbReference type="PANTHER" id="PTHR20855:SF52">
    <property type="entry name" value="ADIPONECTIN RECEPTOR PROTEIN"/>
    <property type="match status" value="1"/>
</dbReference>
<feature type="binding site" evidence="6">
    <location>
        <position position="134"/>
    </location>
    <ligand>
        <name>Zn(2+)</name>
        <dbReference type="ChEBI" id="CHEBI:29105"/>
    </ligand>
</feature>
<feature type="transmembrane region" description="Helical" evidence="7">
    <location>
        <begin position="179"/>
        <end position="199"/>
    </location>
</feature>
<dbReference type="EMBL" id="FWEW01002262">
    <property type="protein sequence ID" value="SLM38128.1"/>
    <property type="molecule type" value="Genomic_DNA"/>
</dbReference>
<feature type="binding site" evidence="6">
    <location>
        <position position="284"/>
    </location>
    <ligand>
        <name>Zn(2+)</name>
        <dbReference type="ChEBI" id="CHEBI:29105"/>
    </ligand>
</feature>
<keyword evidence="6" id="KW-0862">Zinc</keyword>
<dbReference type="GO" id="GO:0006882">
    <property type="term" value="P:intracellular zinc ion homeostasis"/>
    <property type="evidence" value="ECO:0007669"/>
    <property type="project" value="TreeGrafter"/>
</dbReference>
<feature type="transmembrane region" description="Helical" evidence="7">
    <location>
        <begin position="211"/>
        <end position="234"/>
    </location>
</feature>
<evidence type="ECO:0000256" key="5">
    <source>
        <dbReference type="ARBA" id="ARBA00023136"/>
    </source>
</evidence>
<dbReference type="GO" id="GO:0046872">
    <property type="term" value="F:metal ion binding"/>
    <property type="evidence" value="ECO:0007669"/>
    <property type="project" value="UniProtKB-KW"/>
</dbReference>
<dbReference type="Proteomes" id="UP000192927">
    <property type="component" value="Unassembled WGS sequence"/>
</dbReference>
<evidence type="ECO:0000256" key="4">
    <source>
        <dbReference type="ARBA" id="ARBA00022989"/>
    </source>
</evidence>
<dbReference type="PANTHER" id="PTHR20855">
    <property type="entry name" value="ADIPOR/PROGESTIN RECEPTOR-RELATED"/>
    <property type="match status" value="1"/>
</dbReference>
<dbReference type="InterPro" id="IPR004254">
    <property type="entry name" value="AdipoR/HlyIII-related"/>
</dbReference>
<dbReference type="GO" id="GO:0016020">
    <property type="term" value="C:membrane"/>
    <property type="evidence" value="ECO:0007669"/>
    <property type="project" value="UniProtKB-SubCell"/>
</dbReference>
<comment type="subcellular location">
    <subcellularLocation>
        <location evidence="1">Membrane</location>
        <topology evidence="1">Multi-pass membrane protein</topology>
    </subcellularLocation>
</comment>
<evidence type="ECO:0000313" key="9">
    <source>
        <dbReference type="Proteomes" id="UP000192927"/>
    </source>
</evidence>
<keyword evidence="4 7" id="KW-1133">Transmembrane helix</keyword>
<dbReference type="AlphaFoldDB" id="A0A1W5D4Q9"/>
<reference evidence="9" key="1">
    <citation type="submission" date="2017-03" db="EMBL/GenBank/DDBJ databases">
        <authorList>
            <person name="Sharma R."/>
            <person name="Thines M."/>
        </authorList>
    </citation>
    <scope>NUCLEOTIDE SEQUENCE [LARGE SCALE GENOMIC DNA]</scope>
</reference>
<keyword evidence="9" id="KW-1185">Reference proteome</keyword>
<evidence type="ECO:0000313" key="8">
    <source>
        <dbReference type="EMBL" id="SLM38128.1"/>
    </source>
</evidence>
<keyword evidence="3 7" id="KW-0812">Transmembrane</keyword>
<keyword evidence="6" id="KW-0479">Metal-binding</keyword>
<evidence type="ECO:0000256" key="7">
    <source>
        <dbReference type="SAM" id="Phobius"/>
    </source>
</evidence>
<proteinExistence type="inferred from homology"/>
<organism evidence="8 9">
    <name type="scientific">Lasallia pustulata</name>
    <dbReference type="NCBI Taxonomy" id="136370"/>
    <lineage>
        <taxon>Eukaryota</taxon>
        <taxon>Fungi</taxon>
        <taxon>Dikarya</taxon>
        <taxon>Ascomycota</taxon>
        <taxon>Pezizomycotina</taxon>
        <taxon>Lecanoromycetes</taxon>
        <taxon>OSLEUM clade</taxon>
        <taxon>Umbilicariomycetidae</taxon>
        <taxon>Umbilicariales</taxon>
        <taxon>Umbilicariaceae</taxon>
        <taxon>Lasallia</taxon>
    </lineage>
</organism>
<evidence type="ECO:0000256" key="3">
    <source>
        <dbReference type="ARBA" id="ARBA00022692"/>
    </source>
</evidence>
<feature type="transmembrane region" description="Helical" evidence="7">
    <location>
        <begin position="282"/>
        <end position="302"/>
    </location>
</feature>
<evidence type="ECO:0000256" key="1">
    <source>
        <dbReference type="ARBA" id="ARBA00004141"/>
    </source>
</evidence>
<protein>
    <submittedName>
        <fullName evidence="8">Hly-III-related</fullName>
    </submittedName>
</protein>
<name>A0A1W5D4Q9_9LECA</name>
<dbReference type="GO" id="GO:0038023">
    <property type="term" value="F:signaling receptor activity"/>
    <property type="evidence" value="ECO:0007669"/>
    <property type="project" value="TreeGrafter"/>
</dbReference>
<keyword evidence="5 7" id="KW-0472">Membrane</keyword>
<feature type="transmembrane region" description="Helical" evidence="7">
    <location>
        <begin position="241"/>
        <end position="262"/>
    </location>
</feature>
<dbReference type="Pfam" id="PF03006">
    <property type="entry name" value="HlyIII"/>
    <property type="match status" value="1"/>
</dbReference>
<sequence length="311" mass="34215">MVTRRRPRSPERVTPGTAAVALNRGSSNSAKAKARLLHWDELQPWQQDNHYIHSHYRPASNSLLTSLHSLTYLHTESVNVYTHLLGAICFLSLCLPFYQALKPCYASASTADVVAFGCFILGAVLCLGISAAYHLISNHSPAVNRLGNQLDYVGIVALITGSFVPSVYYGFYCNVRLQLLYWTMISTIGVGCTIVSVTPKFRTPIWRPFRAGMFVAMGLSAVFPVFHGLSVFGLQQMKSQIGLPWVVLQGLLYILGAAIYATRMPERLKPGSFDIWGSSHQIFHVLILLAAAAHLVGLLEAFDYAHTAANC</sequence>
<comment type="similarity">
    <text evidence="2">Belongs to the ADIPOR family.</text>
</comment>